<keyword evidence="2" id="KW-0288">FMN</keyword>
<dbReference type="InterPro" id="IPR019921">
    <property type="entry name" value="Lucif-like_OxRdtase_Rv2161c"/>
</dbReference>
<dbReference type="EMBL" id="CAFBMM010000001">
    <property type="protein sequence ID" value="CAB4894166.1"/>
    <property type="molecule type" value="Genomic_DNA"/>
</dbReference>
<keyword evidence="3" id="KW-0560">Oxidoreductase</keyword>
<evidence type="ECO:0000313" key="9">
    <source>
        <dbReference type="EMBL" id="CAB5011302.1"/>
    </source>
</evidence>
<evidence type="ECO:0000256" key="1">
    <source>
        <dbReference type="ARBA" id="ARBA00022630"/>
    </source>
</evidence>
<keyword evidence="4" id="KW-0503">Monooxygenase</keyword>
<dbReference type="NCBIfam" id="TIGR03619">
    <property type="entry name" value="F420_Rv2161c"/>
    <property type="match status" value="1"/>
</dbReference>
<dbReference type="AlphaFoldDB" id="A0A6J7FFE4"/>
<name>A0A6J7FFE4_9ZZZZ</name>
<sequence>MTIVPEGKLVYGMQLQVQAKSKTFVEEWETNAGAKELGEIAKKADETGFFYVGVCDHLAVTKPLDDFMGATWYDTVATLGWIAGMTKNVRLLSHVYVLSYRHPLQTAKSFMTLDALSNGRAILGVGAGHLEGEFDLLGFDFTNRGPTTDAGIDVVREAFANEYPDITTEQWGPIKDAAMGPRPVQSTLPIWVGGSSKPALRRAAERGDGWLPQGTPRADMPAQIAFLLEHRKRTRGDDPIDLGTITEFLYLGKPEWDVGEKTLAGEPDYIAERLNEFGAMGVNHLQIRFRSRSLEELLDQMDAFNRGVAPHLTR</sequence>
<evidence type="ECO:0000256" key="3">
    <source>
        <dbReference type="ARBA" id="ARBA00023002"/>
    </source>
</evidence>
<dbReference type="EMBL" id="CAFBPQ010000001">
    <property type="protein sequence ID" value="CAB5011302.1"/>
    <property type="molecule type" value="Genomic_DNA"/>
</dbReference>
<dbReference type="CDD" id="cd01097">
    <property type="entry name" value="Tetrahydromethanopterin_reductase"/>
    <property type="match status" value="1"/>
</dbReference>
<dbReference type="EMBL" id="CAEZYK010000022">
    <property type="protein sequence ID" value="CAB4720180.1"/>
    <property type="molecule type" value="Genomic_DNA"/>
</dbReference>
<evidence type="ECO:0000256" key="4">
    <source>
        <dbReference type="ARBA" id="ARBA00023033"/>
    </source>
</evidence>
<dbReference type="SUPFAM" id="SSF51679">
    <property type="entry name" value="Bacterial luciferase-like"/>
    <property type="match status" value="1"/>
</dbReference>
<gene>
    <name evidence="6" type="ORF">UFOPK2683_00557</name>
    <name evidence="7" type="ORF">UFOPK3605_00094</name>
    <name evidence="8" type="ORF">UFOPK3897_00098</name>
    <name evidence="9" type="ORF">UFOPK4121_00061</name>
</gene>
<dbReference type="GO" id="GO:0008726">
    <property type="term" value="F:alkanesulfonate monooxygenase activity"/>
    <property type="evidence" value="ECO:0007669"/>
    <property type="project" value="TreeGrafter"/>
</dbReference>
<feature type="domain" description="Luciferase-like" evidence="5">
    <location>
        <begin position="32"/>
        <end position="243"/>
    </location>
</feature>
<dbReference type="InterPro" id="IPR050172">
    <property type="entry name" value="SsuD_RutA_monooxygenase"/>
</dbReference>
<evidence type="ECO:0000313" key="7">
    <source>
        <dbReference type="EMBL" id="CAB4894166.1"/>
    </source>
</evidence>
<evidence type="ECO:0000313" key="6">
    <source>
        <dbReference type="EMBL" id="CAB4720180.1"/>
    </source>
</evidence>
<reference evidence="7" key="1">
    <citation type="submission" date="2020-05" db="EMBL/GenBank/DDBJ databases">
        <authorList>
            <person name="Chiriac C."/>
            <person name="Salcher M."/>
            <person name="Ghai R."/>
            <person name="Kavagutti S V."/>
        </authorList>
    </citation>
    <scope>NUCLEOTIDE SEQUENCE</scope>
</reference>
<evidence type="ECO:0000313" key="8">
    <source>
        <dbReference type="EMBL" id="CAB4968410.1"/>
    </source>
</evidence>
<keyword evidence="1" id="KW-0285">Flavoprotein</keyword>
<dbReference type="InterPro" id="IPR036661">
    <property type="entry name" value="Luciferase-like_sf"/>
</dbReference>
<dbReference type="GO" id="GO:0046306">
    <property type="term" value="P:alkanesulfonate catabolic process"/>
    <property type="evidence" value="ECO:0007669"/>
    <property type="project" value="TreeGrafter"/>
</dbReference>
<organism evidence="7">
    <name type="scientific">freshwater metagenome</name>
    <dbReference type="NCBI Taxonomy" id="449393"/>
    <lineage>
        <taxon>unclassified sequences</taxon>
        <taxon>metagenomes</taxon>
        <taxon>ecological metagenomes</taxon>
    </lineage>
</organism>
<proteinExistence type="predicted"/>
<evidence type="ECO:0000256" key="2">
    <source>
        <dbReference type="ARBA" id="ARBA00022643"/>
    </source>
</evidence>
<evidence type="ECO:0000259" key="5">
    <source>
        <dbReference type="Pfam" id="PF00296"/>
    </source>
</evidence>
<dbReference type="Gene3D" id="3.20.20.30">
    <property type="entry name" value="Luciferase-like domain"/>
    <property type="match status" value="1"/>
</dbReference>
<dbReference type="Pfam" id="PF00296">
    <property type="entry name" value="Bac_luciferase"/>
    <property type="match status" value="1"/>
</dbReference>
<accession>A0A6J7FFE4</accession>
<dbReference type="PANTHER" id="PTHR42847:SF4">
    <property type="entry name" value="ALKANESULFONATE MONOOXYGENASE-RELATED"/>
    <property type="match status" value="1"/>
</dbReference>
<dbReference type="EMBL" id="CAFBOF010000001">
    <property type="protein sequence ID" value="CAB4968410.1"/>
    <property type="molecule type" value="Genomic_DNA"/>
</dbReference>
<dbReference type="InterPro" id="IPR011251">
    <property type="entry name" value="Luciferase-like_dom"/>
</dbReference>
<dbReference type="PANTHER" id="PTHR42847">
    <property type="entry name" value="ALKANESULFONATE MONOOXYGENASE"/>
    <property type="match status" value="1"/>
</dbReference>
<protein>
    <submittedName>
        <fullName evidence="7">Unannotated protein</fullName>
    </submittedName>
</protein>